<feature type="transmembrane region" description="Helical" evidence="6">
    <location>
        <begin position="283"/>
        <end position="302"/>
    </location>
</feature>
<sequence length="790" mass="88538">MLKNYLKIAWRNLVKSKSFTLLNIIGLAVGMAAAILIILWIQNEMSFDRNYAKSDRLYLMYNRDTFSGEKWAWNNTPKIMASFLKKDYPEVEDAVRLSGSNFLLTLDEKKFQKSGAFVDSTFLEVFDLPMKFGNASTALDDPYNIVITEELAESFFGKEEAIGKTIRIDNKDNFTVTGVLENPRNDTRFQAEYYLPWAYFKKLGWDDEWWGNNSVNTYVLLKKNTTVDRFNGKVRTITIDHTKGKDQDGSTTEVFAYPLSQTYLYGKSENGQLVEGRIVTVRLFGIIAAFILLIACINFMNLSTARSEKRAKEVGIRKVVGALKSSLILQFIGESVLLALFAGLLAVLMVQISIPAFNKLVDKHLYLNFADPFFYLQLIGFILFTGIIAGSYPSFFLSSFQPVKVLKGKGRPIGKALDPRKVLVVTQFTFAILLIISTLIIRQQIKYAQDREMGYNKESLIYIGLQGELDKHFRAIRQALVEKGGAVAVTKSMSPITEQWSDSWGFSWPGSTEADKKMDFGRFSSDADFTKAIGTSLVAGRDIDIYTYPSDSNAVLLNETAVKKMRLKDPIGQIVKGDGRDLQIVGIVKDFIINSPYEPIGPMLIMGPASWFNMMHVKLNPAKSTADALKIVEEVLAEYNPAYPFEYHFVDDAYEKKFENTQRTGTLASLFAGLTILISCLGLFGLSAYMAANRIKEIGIRKVLGASITSISVLLSKDFLKLILISFIIASPIAIYLMNKWLEDYKYRIDISPWVFVGAGVISLLIAILTVSFQAIKAAVADPAKSLKAE</sequence>
<dbReference type="RefSeq" id="WP_152761354.1">
    <property type="nucleotide sequence ID" value="NZ_WHLY01000002.1"/>
</dbReference>
<dbReference type="EMBL" id="WHLY01000002">
    <property type="protein sequence ID" value="MPR34820.1"/>
    <property type="molecule type" value="Genomic_DNA"/>
</dbReference>
<dbReference type="PANTHER" id="PTHR30572">
    <property type="entry name" value="MEMBRANE COMPONENT OF TRANSPORTER-RELATED"/>
    <property type="match status" value="1"/>
</dbReference>
<evidence type="ECO:0000256" key="3">
    <source>
        <dbReference type="ARBA" id="ARBA00022692"/>
    </source>
</evidence>
<dbReference type="InterPro" id="IPR050250">
    <property type="entry name" value="Macrolide_Exporter_MacB"/>
</dbReference>
<dbReference type="AlphaFoldDB" id="A0A7C9BFU7"/>
<feature type="transmembrane region" description="Helical" evidence="6">
    <location>
        <begin position="21"/>
        <end position="41"/>
    </location>
</feature>
<dbReference type="InterPro" id="IPR025857">
    <property type="entry name" value="MacB_PCD"/>
</dbReference>
<comment type="subcellular location">
    <subcellularLocation>
        <location evidence="1">Cell membrane</location>
        <topology evidence="1">Multi-pass membrane protein</topology>
    </subcellularLocation>
</comment>
<feature type="domain" description="MacB-like periplasmic core" evidence="8">
    <location>
        <begin position="486"/>
        <end position="633"/>
    </location>
</feature>
<protein>
    <submittedName>
        <fullName evidence="9">FtsX-like permease family protein</fullName>
    </submittedName>
</protein>
<evidence type="ECO:0000313" key="9">
    <source>
        <dbReference type="EMBL" id="MPR34820.1"/>
    </source>
</evidence>
<feature type="transmembrane region" description="Helical" evidence="6">
    <location>
        <begin position="421"/>
        <end position="441"/>
    </location>
</feature>
<feature type="domain" description="ABC3 transporter permease C-terminal" evidence="7">
    <location>
        <begin position="670"/>
        <end position="779"/>
    </location>
</feature>
<evidence type="ECO:0000256" key="2">
    <source>
        <dbReference type="ARBA" id="ARBA00022475"/>
    </source>
</evidence>
<evidence type="ECO:0000256" key="6">
    <source>
        <dbReference type="SAM" id="Phobius"/>
    </source>
</evidence>
<evidence type="ECO:0000256" key="4">
    <source>
        <dbReference type="ARBA" id="ARBA00022989"/>
    </source>
</evidence>
<feature type="domain" description="MacB-like periplasmic core" evidence="8">
    <location>
        <begin position="20"/>
        <end position="236"/>
    </location>
</feature>
<dbReference type="InterPro" id="IPR003838">
    <property type="entry name" value="ABC3_permease_C"/>
</dbReference>
<evidence type="ECO:0000256" key="5">
    <source>
        <dbReference type="ARBA" id="ARBA00023136"/>
    </source>
</evidence>
<feature type="domain" description="ABC3 transporter permease C-terminal" evidence="7">
    <location>
        <begin position="286"/>
        <end position="401"/>
    </location>
</feature>
<dbReference type="Pfam" id="PF12704">
    <property type="entry name" value="MacB_PCD"/>
    <property type="match status" value="2"/>
</dbReference>
<keyword evidence="4 6" id="KW-1133">Transmembrane helix</keyword>
<keyword evidence="5 6" id="KW-0472">Membrane</keyword>
<feature type="transmembrane region" description="Helical" evidence="6">
    <location>
        <begin position="719"/>
        <end position="739"/>
    </location>
</feature>
<keyword evidence="3 6" id="KW-0812">Transmembrane</keyword>
<feature type="transmembrane region" description="Helical" evidence="6">
    <location>
        <begin position="667"/>
        <end position="692"/>
    </location>
</feature>
<dbReference type="Proteomes" id="UP000479293">
    <property type="component" value="Unassembled WGS sequence"/>
</dbReference>
<dbReference type="GO" id="GO:0005886">
    <property type="term" value="C:plasma membrane"/>
    <property type="evidence" value="ECO:0007669"/>
    <property type="project" value="UniProtKB-SubCell"/>
</dbReference>
<dbReference type="GO" id="GO:0022857">
    <property type="term" value="F:transmembrane transporter activity"/>
    <property type="evidence" value="ECO:0007669"/>
    <property type="project" value="TreeGrafter"/>
</dbReference>
<dbReference type="PANTHER" id="PTHR30572:SF18">
    <property type="entry name" value="ABC-TYPE MACROLIDE FAMILY EXPORT SYSTEM PERMEASE COMPONENT 2"/>
    <property type="match status" value="1"/>
</dbReference>
<dbReference type="Pfam" id="PF02687">
    <property type="entry name" value="FtsX"/>
    <property type="match status" value="2"/>
</dbReference>
<comment type="caution">
    <text evidence="9">The sequence shown here is derived from an EMBL/GenBank/DDBJ whole genome shotgun (WGS) entry which is preliminary data.</text>
</comment>
<name>A0A7C9BFU7_9BACT</name>
<organism evidence="9 10">
    <name type="scientific">Salmonirosea aquatica</name>
    <dbReference type="NCBI Taxonomy" id="2654236"/>
    <lineage>
        <taxon>Bacteria</taxon>
        <taxon>Pseudomonadati</taxon>
        <taxon>Bacteroidota</taxon>
        <taxon>Cytophagia</taxon>
        <taxon>Cytophagales</taxon>
        <taxon>Spirosomataceae</taxon>
        <taxon>Salmonirosea</taxon>
    </lineage>
</organism>
<evidence type="ECO:0000256" key="1">
    <source>
        <dbReference type="ARBA" id="ARBA00004651"/>
    </source>
</evidence>
<accession>A0A7C9BFU7</accession>
<evidence type="ECO:0000259" key="8">
    <source>
        <dbReference type="Pfam" id="PF12704"/>
    </source>
</evidence>
<reference evidence="9 10" key="1">
    <citation type="submission" date="2019-10" db="EMBL/GenBank/DDBJ databases">
        <title>Draft Genome Sequence of Cytophagaceae sp. SJW1-29.</title>
        <authorList>
            <person name="Choi A."/>
        </authorList>
    </citation>
    <scope>NUCLEOTIDE SEQUENCE [LARGE SCALE GENOMIC DNA]</scope>
    <source>
        <strain evidence="9 10">SJW1-29</strain>
    </source>
</reference>
<keyword evidence="10" id="KW-1185">Reference proteome</keyword>
<keyword evidence="2" id="KW-1003">Cell membrane</keyword>
<feature type="transmembrane region" description="Helical" evidence="6">
    <location>
        <begin position="751"/>
        <end position="776"/>
    </location>
</feature>
<feature type="transmembrane region" description="Helical" evidence="6">
    <location>
        <begin position="327"/>
        <end position="354"/>
    </location>
</feature>
<evidence type="ECO:0000259" key="7">
    <source>
        <dbReference type="Pfam" id="PF02687"/>
    </source>
</evidence>
<proteinExistence type="predicted"/>
<gene>
    <name evidence="9" type="ORF">GBK04_16030</name>
</gene>
<evidence type="ECO:0000313" key="10">
    <source>
        <dbReference type="Proteomes" id="UP000479293"/>
    </source>
</evidence>
<feature type="transmembrane region" description="Helical" evidence="6">
    <location>
        <begin position="374"/>
        <end position="400"/>
    </location>
</feature>